<dbReference type="EMBL" id="LXQA011238483">
    <property type="protein sequence ID" value="MCI90224.1"/>
    <property type="molecule type" value="Genomic_DNA"/>
</dbReference>
<feature type="non-terminal residue" evidence="1">
    <location>
        <position position="47"/>
    </location>
</feature>
<dbReference type="AlphaFoldDB" id="A0A392VPB8"/>
<keyword evidence="2" id="KW-1185">Reference proteome</keyword>
<dbReference type="Proteomes" id="UP000265520">
    <property type="component" value="Unassembled WGS sequence"/>
</dbReference>
<protein>
    <submittedName>
        <fullName evidence="1">Uncharacterized protein</fullName>
    </submittedName>
</protein>
<evidence type="ECO:0000313" key="2">
    <source>
        <dbReference type="Proteomes" id="UP000265520"/>
    </source>
</evidence>
<evidence type="ECO:0000313" key="1">
    <source>
        <dbReference type="EMBL" id="MCI90224.1"/>
    </source>
</evidence>
<sequence>APQVIAARHRSDDFKVNVEEDSMCRGHHVFDKGSNVLLVDFVEACVR</sequence>
<name>A0A392VPB8_9FABA</name>
<comment type="caution">
    <text evidence="1">The sequence shown here is derived from an EMBL/GenBank/DDBJ whole genome shotgun (WGS) entry which is preliminary data.</text>
</comment>
<reference evidence="1 2" key="1">
    <citation type="journal article" date="2018" name="Front. Plant Sci.">
        <title>Red Clover (Trifolium pratense) and Zigzag Clover (T. medium) - A Picture of Genomic Similarities and Differences.</title>
        <authorList>
            <person name="Dluhosova J."/>
            <person name="Istvanek J."/>
            <person name="Nedelnik J."/>
            <person name="Repkova J."/>
        </authorList>
    </citation>
    <scope>NUCLEOTIDE SEQUENCE [LARGE SCALE GENOMIC DNA]</scope>
    <source>
        <strain evidence="2">cv. 10/8</strain>
        <tissue evidence="1">Leaf</tissue>
    </source>
</reference>
<organism evidence="1 2">
    <name type="scientific">Trifolium medium</name>
    <dbReference type="NCBI Taxonomy" id="97028"/>
    <lineage>
        <taxon>Eukaryota</taxon>
        <taxon>Viridiplantae</taxon>
        <taxon>Streptophyta</taxon>
        <taxon>Embryophyta</taxon>
        <taxon>Tracheophyta</taxon>
        <taxon>Spermatophyta</taxon>
        <taxon>Magnoliopsida</taxon>
        <taxon>eudicotyledons</taxon>
        <taxon>Gunneridae</taxon>
        <taxon>Pentapetalae</taxon>
        <taxon>rosids</taxon>
        <taxon>fabids</taxon>
        <taxon>Fabales</taxon>
        <taxon>Fabaceae</taxon>
        <taxon>Papilionoideae</taxon>
        <taxon>50 kb inversion clade</taxon>
        <taxon>NPAAA clade</taxon>
        <taxon>Hologalegina</taxon>
        <taxon>IRL clade</taxon>
        <taxon>Trifolieae</taxon>
        <taxon>Trifolium</taxon>
    </lineage>
</organism>
<feature type="non-terminal residue" evidence="1">
    <location>
        <position position="1"/>
    </location>
</feature>
<accession>A0A392VPB8</accession>
<proteinExistence type="predicted"/>